<reference evidence="4 5" key="1">
    <citation type="submission" date="2010-04" db="EMBL/GenBank/DDBJ databases">
        <authorList>
            <person name="Muzny D."/>
            <person name="Qin X."/>
            <person name="Deng J."/>
            <person name="Jiang H."/>
            <person name="Liu Y."/>
            <person name="Qu J."/>
            <person name="Song X.-Z."/>
            <person name="Zhang L."/>
            <person name="Thornton R."/>
            <person name="Coyle M."/>
            <person name="Francisco L."/>
            <person name="Jackson L."/>
            <person name="Javaid M."/>
            <person name="Korchina V."/>
            <person name="Kovar C."/>
            <person name="Mata R."/>
            <person name="Mathew T."/>
            <person name="Ngo R."/>
            <person name="Nguyen L."/>
            <person name="Nguyen N."/>
            <person name="Okwuonu G."/>
            <person name="Ongeri F."/>
            <person name="Pham C."/>
            <person name="Simmons D."/>
            <person name="Wilczek-Boney K."/>
            <person name="Hale W."/>
            <person name="Jakkamsetti A."/>
            <person name="Pham P."/>
            <person name="Ruth R."/>
            <person name="San Lucas F."/>
            <person name="Warren J."/>
            <person name="Zhang J."/>
            <person name="Zhao Z."/>
            <person name="Zhou C."/>
            <person name="Zhu D."/>
            <person name="Lee S."/>
            <person name="Bess C."/>
            <person name="Blankenburg K."/>
            <person name="Forbes L."/>
            <person name="Fu Q."/>
            <person name="Gubbala S."/>
            <person name="Hirani K."/>
            <person name="Jayaseelan J.C."/>
            <person name="Lara F."/>
            <person name="Munidasa M."/>
            <person name="Palculict T."/>
            <person name="Patil S."/>
            <person name="Pu L.-L."/>
            <person name="Saada N."/>
            <person name="Tang L."/>
            <person name="Weissenberger G."/>
            <person name="Zhu Y."/>
            <person name="Hemphill L."/>
            <person name="Shang Y."/>
            <person name="Youmans B."/>
            <person name="Ayvaz T."/>
            <person name="Ross M."/>
            <person name="Santibanez J."/>
            <person name="Aqrawi P."/>
            <person name="Gross S."/>
            <person name="Joshi V."/>
            <person name="Fowler G."/>
            <person name="Nazareth L."/>
            <person name="Reid J."/>
            <person name="Worley K."/>
            <person name="Petrosino J."/>
            <person name="Highlander S."/>
            <person name="Gibbs R."/>
        </authorList>
    </citation>
    <scope>NUCLEOTIDE SEQUENCE [LARGE SCALE GENOMIC DNA]</scope>
    <source>
        <strain evidence="4 5">ATCC BAA-614</strain>
    </source>
</reference>
<dbReference type="SUPFAM" id="SSF55781">
    <property type="entry name" value="GAF domain-like"/>
    <property type="match status" value="1"/>
</dbReference>
<sequence>MLRLDATAEAIAGLRDVFAAEEPLSDVLVRVAQTAVRAIPDADAVSITVISGNAGSTPASTDERLIALDRLQLESGQGPCMQAAQERRPVRVEIAAADGNRWPEFGENAKKLGVRACLSAPLLVDDGEPELVGSLNVYSYTASAFDPFDEGLIRLYTVTAGQAITNARRWQKTRDTVSSLERALTSRAEIDQAKGALMAIHGCTADAAFERLVSISQKQHVKLHEVARQVLTSIRRPEK</sequence>
<accession>D5P6K4</accession>
<keyword evidence="1" id="KW-0805">Transcription regulation</keyword>
<dbReference type="Gene3D" id="3.30.450.40">
    <property type="match status" value="1"/>
</dbReference>
<protein>
    <submittedName>
        <fullName evidence="4">ANTAR domain protein</fullName>
    </submittedName>
</protein>
<dbReference type="Gene3D" id="1.10.10.10">
    <property type="entry name" value="Winged helix-like DNA-binding domain superfamily/Winged helix DNA-binding domain"/>
    <property type="match status" value="1"/>
</dbReference>
<evidence type="ECO:0000313" key="4">
    <source>
        <dbReference type="EMBL" id="EFG78274.1"/>
    </source>
</evidence>
<dbReference type="eggNOG" id="COG2203">
    <property type="taxonomic scope" value="Bacteria"/>
</dbReference>
<evidence type="ECO:0000313" key="5">
    <source>
        <dbReference type="Proteomes" id="UP000003653"/>
    </source>
</evidence>
<feature type="domain" description="ANTAR" evidence="3">
    <location>
        <begin position="170"/>
        <end position="231"/>
    </location>
</feature>
<evidence type="ECO:0000256" key="1">
    <source>
        <dbReference type="ARBA" id="ARBA00023015"/>
    </source>
</evidence>
<evidence type="ECO:0000259" key="3">
    <source>
        <dbReference type="PROSITE" id="PS50921"/>
    </source>
</evidence>
<dbReference type="EMBL" id="ADNV01000156">
    <property type="protein sequence ID" value="EFG78274.1"/>
    <property type="molecule type" value="Genomic_DNA"/>
</dbReference>
<name>D5P6K4_9MYCO</name>
<dbReference type="InterPro" id="IPR005561">
    <property type="entry name" value="ANTAR"/>
</dbReference>
<dbReference type="Pfam" id="PF03861">
    <property type="entry name" value="ANTAR"/>
    <property type="match status" value="1"/>
</dbReference>
<evidence type="ECO:0000256" key="2">
    <source>
        <dbReference type="ARBA" id="ARBA00023163"/>
    </source>
</evidence>
<dbReference type="PROSITE" id="PS50921">
    <property type="entry name" value="ANTAR"/>
    <property type="match status" value="1"/>
</dbReference>
<dbReference type="SMART" id="SM01012">
    <property type="entry name" value="ANTAR"/>
    <property type="match status" value="1"/>
</dbReference>
<keyword evidence="5" id="KW-1185">Reference proteome</keyword>
<dbReference type="InterPro" id="IPR029016">
    <property type="entry name" value="GAF-like_dom_sf"/>
</dbReference>
<dbReference type="PIRSF" id="PIRSF036625">
    <property type="entry name" value="GAF_ANTAR"/>
    <property type="match status" value="1"/>
</dbReference>
<keyword evidence="2" id="KW-0804">Transcription</keyword>
<gene>
    <name evidence="4" type="ORF">HMPREF0591_1798</name>
</gene>
<proteinExistence type="predicted"/>
<dbReference type="Pfam" id="PF13185">
    <property type="entry name" value="GAF_2"/>
    <property type="match status" value="1"/>
</dbReference>
<dbReference type="HOGENOM" id="CLU_074354_0_1_11"/>
<dbReference type="SMART" id="SM00065">
    <property type="entry name" value="GAF"/>
    <property type="match status" value="1"/>
</dbReference>
<dbReference type="InterPro" id="IPR012074">
    <property type="entry name" value="GAF_ANTAR"/>
</dbReference>
<dbReference type="AlphaFoldDB" id="D5P6K4"/>
<dbReference type="InterPro" id="IPR036388">
    <property type="entry name" value="WH-like_DNA-bd_sf"/>
</dbReference>
<dbReference type="InterPro" id="IPR003018">
    <property type="entry name" value="GAF"/>
</dbReference>
<organism evidence="4 5">
    <name type="scientific">Mycobacterium parascrofulaceum ATCC BAA-614</name>
    <dbReference type="NCBI Taxonomy" id="525368"/>
    <lineage>
        <taxon>Bacteria</taxon>
        <taxon>Bacillati</taxon>
        <taxon>Actinomycetota</taxon>
        <taxon>Actinomycetes</taxon>
        <taxon>Mycobacteriales</taxon>
        <taxon>Mycobacteriaceae</taxon>
        <taxon>Mycobacterium</taxon>
        <taxon>Mycobacterium simiae complex</taxon>
    </lineage>
</organism>
<dbReference type="GO" id="GO:0003723">
    <property type="term" value="F:RNA binding"/>
    <property type="evidence" value="ECO:0007669"/>
    <property type="project" value="InterPro"/>
</dbReference>
<dbReference type="Proteomes" id="UP000003653">
    <property type="component" value="Unassembled WGS sequence"/>
</dbReference>
<comment type="caution">
    <text evidence="4">The sequence shown here is derived from an EMBL/GenBank/DDBJ whole genome shotgun (WGS) entry which is preliminary data.</text>
</comment>